<evidence type="ECO:0000313" key="2">
    <source>
        <dbReference type="Proteomes" id="UP001259347"/>
    </source>
</evidence>
<name>A0ABU1SEL0_9MICO</name>
<comment type="caution">
    <text evidence="1">The sequence shown here is derived from an EMBL/GenBank/DDBJ whole genome shotgun (WGS) entry which is preliminary data.</text>
</comment>
<protein>
    <recommendedName>
        <fullName evidence="3">Ribosome-binding factor A</fullName>
    </recommendedName>
</protein>
<reference evidence="1 2" key="1">
    <citation type="submission" date="2023-07" db="EMBL/GenBank/DDBJ databases">
        <title>Sorghum-associated microbial communities from plants grown in Nebraska, USA.</title>
        <authorList>
            <person name="Schachtman D."/>
        </authorList>
    </citation>
    <scope>NUCLEOTIDE SEQUENCE [LARGE SCALE GENOMIC DNA]</scope>
    <source>
        <strain evidence="1 2">2980</strain>
    </source>
</reference>
<sequence>MSTAETETREQRGQTVIAVQALRRVAVGLVSRTADVRSADVSVRLDDAGGVLRASVSLPVSVGRDGASASAQGDAVRRALIVGFDRLAGRRLGTVDVRYSGVRPPKTRRVI</sequence>
<accession>A0ABU1SEL0</accession>
<keyword evidence="2" id="KW-1185">Reference proteome</keyword>
<organism evidence="1 2">
    <name type="scientific">Microbacterium resistens</name>
    <dbReference type="NCBI Taxonomy" id="156977"/>
    <lineage>
        <taxon>Bacteria</taxon>
        <taxon>Bacillati</taxon>
        <taxon>Actinomycetota</taxon>
        <taxon>Actinomycetes</taxon>
        <taxon>Micrococcales</taxon>
        <taxon>Microbacteriaceae</taxon>
        <taxon>Microbacterium</taxon>
    </lineage>
</organism>
<evidence type="ECO:0008006" key="3">
    <source>
        <dbReference type="Google" id="ProtNLM"/>
    </source>
</evidence>
<gene>
    <name evidence="1" type="ORF">J2Y69_002622</name>
</gene>
<dbReference type="EMBL" id="JAVDUM010000011">
    <property type="protein sequence ID" value="MDR6868014.1"/>
    <property type="molecule type" value="Genomic_DNA"/>
</dbReference>
<proteinExistence type="predicted"/>
<evidence type="ECO:0000313" key="1">
    <source>
        <dbReference type="EMBL" id="MDR6868014.1"/>
    </source>
</evidence>
<dbReference type="RefSeq" id="WP_310021404.1">
    <property type="nucleotide sequence ID" value="NZ_JAVDUM010000011.1"/>
</dbReference>
<dbReference type="Proteomes" id="UP001259347">
    <property type="component" value="Unassembled WGS sequence"/>
</dbReference>